<evidence type="ECO:0000256" key="3">
    <source>
        <dbReference type="RuleBase" id="RU000363"/>
    </source>
</evidence>
<gene>
    <name evidence="4" type="ORF">JL106_19350</name>
</gene>
<dbReference type="EMBL" id="JAERWK010000027">
    <property type="protein sequence ID" value="MBM9469448.1"/>
    <property type="molecule type" value="Genomic_DNA"/>
</dbReference>
<dbReference type="AlphaFoldDB" id="A0A939BYD7"/>
<protein>
    <submittedName>
        <fullName evidence="4">SDR family oxidoreductase</fullName>
    </submittedName>
</protein>
<evidence type="ECO:0000313" key="4">
    <source>
        <dbReference type="EMBL" id="MBM9469448.1"/>
    </source>
</evidence>
<comment type="similarity">
    <text evidence="1 3">Belongs to the short-chain dehydrogenases/reductases (SDR) family.</text>
</comment>
<dbReference type="InterPro" id="IPR036291">
    <property type="entry name" value="NAD(P)-bd_dom_sf"/>
</dbReference>
<accession>A0A939BYD7</accession>
<keyword evidence="2" id="KW-0560">Oxidoreductase</keyword>
<evidence type="ECO:0000313" key="5">
    <source>
        <dbReference type="Proteomes" id="UP000663792"/>
    </source>
</evidence>
<dbReference type="Pfam" id="PF00106">
    <property type="entry name" value="adh_short"/>
    <property type="match status" value="1"/>
</dbReference>
<dbReference type="Gene3D" id="3.40.50.720">
    <property type="entry name" value="NAD(P)-binding Rossmann-like Domain"/>
    <property type="match status" value="1"/>
</dbReference>
<evidence type="ECO:0000256" key="1">
    <source>
        <dbReference type="ARBA" id="ARBA00006484"/>
    </source>
</evidence>
<dbReference type="InterPro" id="IPR002347">
    <property type="entry name" value="SDR_fam"/>
</dbReference>
<dbReference type="PANTHER" id="PTHR44196">
    <property type="entry name" value="DEHYDROGENASE/REDUCTASE SDR FAMILY MEMBER 7B"/>
    <property type="match status" value="1"/>
</dbReference>
<dbReference type="CDD" id="cd05233">
    <property type="entry name" value="SDR_c"/>
    <property type="match status" value="1"/>
</dbReference>
<reference evidence="4" key="1">
    <citation type="submission" date="2021-01" db="EMBL/GenBank/DDBJ databases">
        <title>YIM 132084 draft genome.</title>
        <authorList>
            <person name="An D."/>
        </authorList>
    </citation>
    <scope>NUCLEOTIDE SEQUENCE</scope>
    <source>
        <strain evidence="4">YIM 132084</strain>
    </source>
</reference>
<keyword evidence="5" id="KW-1185">Reference proteome</keyword>
<dbReference type="Proteomes" id="UP000663792">
    <property type="component" value="Unassembled WGS sequence"/>
</dbReference>
<evidence type="ECO:0000256" key="2">
    <source>
        <dbReference type="ARBA" id="ARBA00023002"/>
    </source>
</evidence>
<dbReference type="RefSeq" id="WP_205262414.1">
    <property type="nucleotide sequence ID" value="NZ_JAERWK010000027.1"/>
</dbReference>
<comment type="caution">
    <text evidence="4">The sequence shown here is derived from an EMBL/GenBank/DDBJ whole genome shotgun (WGS) entry which is preliminary data.</text>
</comment>
<dbReference type="PANTHER" id="PTHR44196:SF2">
    <property type="entry name" value="SHORT-CHAIN DEHYDROGENASE-RELATED"/>
    <property type="match status" value="1"/>
</dbReference>
<dbReference type="PIRSF" id="PIRSF000126">
    <property type="entry name" value="11-beta-HSD1"/>
    <property type="match status" value="1"/>
</dbReference>
<dbReference type="SUPFAM" id="SSF51735">
    <property type="entry name" value="NAD(P)-binding Rossmann-fold domains"/>
    <property type="match status" value="1"/>
</dbReference>
<sequence>MTPPPPPASNALVTGATSGIGAAFARNLAARGTALVLVARDEDALAERRAELLAAGAPSVELLSADLATEQGRDTVADRLRDAGAPIDLLVNNAGLTTGQDFPEADLDALHGQLAVNVVAVLDLTHAALPAMLARGSGAIVNVASVAGLVPGRGSTYSADKAWVISFTEGLATAVRGRGVRLLALCPGFVRTDFHRRAGIDMSSTPSWLYVDADRLVRDCLADLDRARILSVPTAFYRVLTTAARLAPRSLVRSIAAKVNSAGRT</sequence>
<dbReference type="GO" id="GO:0016020">
    <property type="term" value="C:membrane"/>
    <property type="evidence" value="ECO:0007669"/>
    <property type="project" value="TreeGrafter"/>
</dbReference>
<proteinExistence type="inferred from homology"/>
<organism evidence="4 5">
    <name type="scientific">Nakamurella leprariae</name>
    <dbReference type="NCBI Taxonomy" id="2803911"/>
    <lineage>
        <taxon>Bacteria</taxon>
        <taxon>Bacillati</taxon>
        <taxon>Actinomycetota</taxon>
        <taxon>Actinomycetes</taxon>
        <taxon>Nakamurellales</taxon>
        <taxon>Nakamurellaceae</taxon>
        <taxon>Nakamurella</taxon>
    </lineage>
</organism>
<name>A0A939BYD7_9ACTN</name>
<dbReference type="PRINTS" id="PR00081">
    <property type="entry name" value="GDHRDH"/>
</dbReference>
<dbReference type="GO" id="GO:0016491">
    <property type="term" value="F:oxidoreductase activity"/>
    <property type="evidence" value="ECO:0007669"/>
    <property type="project" value="UniProtKB-KW"/>
</dbReference>
<dbReference type="PRINTS" id="PR00080">
    <property type="entry name" value="SDRFAMILY"/>
</dbReference>